<accession>A0A0C3ERN4</accession>
<evidence type="ECO:0000256" key="1">
    <source>
        <dbReference type="SAM" id="MobiDB-lite"/>
    </source>
</evidence>
<evidence type="ECO:0000313" key="3">
    <source>
        <dbReference type="Proteomes" id="UP000053989"/>
    </source>
</evidence>
<feature type="region of interest" description="Disordered" evidence="1">
    <location>
        <begin position="1"/>
        <end position="22"/>
    </location>
</feature>
<reference evidence="3" key="2">
    <citation type="submission" date="2015-01" db="EMBL/GenBank/DDBJ databases">
        <title>Evolutionary Origins and Diversification of the Mycorrhizal Mutualists.</title>
        <authorList>
            <consortium name="DOE Joint Genome Institute"/>
            <consortium name="Mycorrhizal Genomics Consortium"/>
            <person name="Kohler A."/>
            <person name="Kuo A."/>
            <person name="Nagy L.G."/>
            <person name="Floudas D."/>
            <person name="Copeland A."/>
            <person name="Barry K.W."/>
            <person name="Cichocki N."/>
            <person name="Veneault-Fourrey C."/>
            <person name="LaButti K."/>
            <person name="Lindquist E.A."/>
            <person name="Lipzen A."/>
            <person name="Lundell T."/>
            <person name="Morin E."/>
            <person name="Murat C."/>
            <person name="Riley R."/>
            <person name="Ohm R."/>
            <person name="Sun H."/>
            <person name="Tunlid A."/>
            <person name="Henrissat B."/>
            <person name="Grigoriev I.V."/>
            <person name="Hibbett D.S."/>
            <person name="Martin F."/>
        </authorList>
    </citation>
    <scope>NUCLEOTIDE SEQUENCE [LARGE SCALE GENOMIC DNA]</scope>
    <source>
        <strain evidence="3">Foug A</strain>
    </source>
</reference>
<evidence type="ECO:0000313" key="2">
    <source>
        <dbReference type="EMBL" id="KIM70486.1"/>
    </source>
</evidence>
<dbReference type="HOGENOM" id="CLU_2962173_0_0_1"/>
<sequence length="59" mass="6427">MSSSPLPYHHTSTSQSHSMCKPKKCCNTPQSSCRLGTIALHTPSKNRPLESSLVSRVDS</sequence>
<protein>
    <submittedName>
        <fullName evidence="2">Uncharacterized protein</fullName>
    </submittedName>
</protein>
<dbReference type="EMBL" id="KN822004">
    <property type="protein sequence ID" value="KIM70486.1"/>
    <property type="molecule type" value="Genomic_DNA"/>
</dbReference>
<reference evidence="2 3" key="1">
    <citation type="submission" date="2014-04" db="EMBL/GenBank/DDBJ databases">
        <authorList>
            <consortium name="DOE Joint Genome Institute"/>
            <person name="Kuo A."/>
            <person name="Kohler A."/>
            <person name="Nagy L.G."/>
            <person name="Floudas D."/>
            <person name="Copeland A."/>
            <person name="Barry K.W."/>
            <person name="Cichocki N."/>
            <person name="Veneault-Fourrey C."/>
            <person name="LaButti K."/>
            <person name="Lindquist E.A."/>
            <person name="Lipzen A."/>
            <person name="Lundell T."/>
            <person name="Morin E."/>
            <person name="Murat C."/>
            <person name="Sun H."/>
            <person name="Tunlid A."/>
            <person name="Henrissat B."/>
            <person name="Grigoriev I.V."/>
            <person name="Hibbett D.S."/>
            <person name="Martin F."/>
            <person name="Nordberg H.P."/>
            <person name="Cantor M.N."/>
            <person name="Hua S.X."/>
        </authorList>
    </citation>
    <scope>NUCLEOTIDE SEQUENCE [LARGE SCALE GENOMIC DNA]</scope>
    <source>
        <strain evidence="2 3">Foug A</strain>
    </source>
</reference>
<dbReference type="AlphaFoldDB" id="A0A0C3ERN4"/>
<proteinExistence type="predicted"/>
<keyword evidence="3" id="KW-1185">Reference proteome</keyword>
<gene>
    <name evidence="2" type="ORF">SCLCIDRAFT_152299</name>
</gene>
<dbReference type="Proteomes" id="UP000053989">
    <property type="component" value="Unassembled WGS sequence"/>
</dbReference>
<organism evidence="2 3">
    <name type="scientific">Scleroderma citrinum Foug A</name>
    <dbReference type="NCBI Taxonomy" id="1036808"/>
    <lineage>
        <taxon>Eukaryota</taxon>
        <taxon>Fungi</taxon>
        <taxon>Dikarya</taxon>
        <taxon>Basidiomycota</taxon>
        <taxon>Agaricomycotina</taxon>
        <taxon>Agaricomycetes</taxon>
        <taxon>Agaricomycetidae</taxon>
        <taxon>Boletales</taxon>
        <taxon>Sclerodermatineae</taxon>
        <taxon>Sclerodermataceae</taxon>
        <taxon>Scleroderma</taxon>
    </lineage>
</organism>
<dbReference type="InParanoid" id="A0A0C3ERN4"/>
<feature type="compositionally biased region" description="Polar residues" evidence="1">
    <location>
        <begin position="1"/>
        <end position="18"/>
    </location>
</feature>
<name>A0A0C3ERN4_9AGAM</name>